<dbReference type="GO" id="GO:0005858">
    <property type="term" value="C:axonemal dynein complex"/>
    <property type="evidence" value="ECO:0007669"/>
    <property type="project" value="InterPro"/>
</dbReference>
<keyword evidence="3" id="KW-0282">Flagellum</keyword>
<evidence type="ECO:0000256" key="7">
    <source>
        <dbReference type="ARBA" id="ARBA00023273"/>
    </source>
</evidence>
<dbReference type="InterPro" id="IPR039505">
    <property type="entry name" value="DRC1/2_N"/>
</dbReference>
<keyword evidence="5" id="KW-0969">Cilium</keyword>
<dbReference type="InterPro" id="IPR039750">
    <property type="entry name" value="DRC1/DRC2"/>
</dbReference>
<organism evidence="16 17">
    <name type="scientific">Lasius platythorax</name>
    <dbReference type="NCBI Taxonomy" id="488582"/>
    <lineage>
        <taxon>Eukaryota</taxon>
        <taxon>Metazoa</taxon>
        <taxon>Ecdysozoa</taxon>
        <taxon>Arthropoda</taxon>
        <taxon>Hexapoda</taxon>
        <taxon>Insecta</taxon>
        <taxon>Pterygota</taxon>
        <taxon>Neoptera</taxon>
        <taxon>Endopterygota</taxon>
        <taxon>Hymenoptera</taxon>
        <taxon>Apocrita</taxon>
        <taxon>Aculeata</taxon>
        <taxon>Formicoidea</taxon>
        <taxon>Formicidae</taxon>
        <taxon>Formicinae</taxon>
        <taxon>Lasius</taxon>
        <taxon>Lasius</taxon>
    </lineage>
</organism>
<comment type="function">
    <text evidence="12">Component of the nexin-dynein regulatory complex (N-DRC), a key regulator of ciliary/flagellar motility which maintains the alignment and integrity of the distal axoneme and regulates microtubule sliding in motile axonemes. Plays a critical role in the assembly of N-DRC and also stabilizes the assembly of multiple inner dynein arms and radial spokes. Coassembles with DRC1 to form a central scaffold needed for assembly of the N-DRC and its attachment to the outer doublet microtubules.</text>
</comment>
<dbReference type="AlphaFoldDB" id="A0AAV2N897"/>
<keyword evidence="6" id="KW-0206">Cytoskeleton</keyword>
<dbReference type="GO" id="GO:0060285">
    <property type="term" value="P:cilium-dependent cell motility"/>
    <property type="evidence" value="ECO:0007669"/>
    <property type="project" value="TreeGrafter"/>
</dbReference>
<keyword evidence="7" id="KW-0966">Cell projection</keyword>
<comment type="similarity">
    <text evidence="9">Belongs to the DRC2 family.</text>
</comment>
<evidence type="ECO:0000259" key="15">
    <source>
        <dbReference type="Pfam" id="PF14772"/>
    </source>
</evidence>
<evidence type="ECO:0000256" key="11">
    <source>
        <dbReference type="ARBA" id="ARBA00041517"/>
    </source>
</evidence>
<name>A0AAV2N897_9HYME</name>
<feature type="coiled-coil region" evidence="13">
    <location>
        <begin position="86"/>
        <end position="135"/>
    </location>
</feature>
<evidence type="ECO:0000256" key="10">
    <source>
        <dbReference type="ARBA" id="ARBA00040899"/>
    </source>
</evidence>
<keyword evidence="17" id="KW-1185">Reference proteome</keyword>
<dbReference type="Proteomes" id="UP001497644">
    <property type="component" value="Chromosome 11"/>
</dbReference>
<evidence type="ECO:0000256" key="8">
    <source>
        <dbReference type="ARBA" id="ARBA00037841"/>
    </source>
</evidence>
<evidence type="ECO:0000256" key="5">
    <source>
        <dbReference type="ARBA" id="ARBA00023069"/>
    </source>
</evidence>
<feature type="domain" description="Dynein regulatory complex protein 1/2 N-terminal" evidence="15">
    <location>
        <begin position="11"/>
        <end position="107"/>
    </location>
</feature>
<protein>
    <recommendedName>
        <fullName evidence="10">Dynein regulatory complex subunit 2</fullName>
    </recommendedName>
    <alternativeName>
        <fullName evidence="11">Coiled-coil domain-containing protein 65</fullName>
    </alternativeName>
</protein>
<dbReference type="GO" id="GO:0003352">
    <property type="term" value="P:regulation of cilium movement"/>
    <property type="evidence" value="ECO:0007669"/>
    <property type="project" value="TreeGrafter"/>
</dbReference>
<comment type="subcellular location">
    <subcellularLocation>
        <location evidence="1">Cytoplasm</location>
        <location evidence="1">Cytoskeleton</location>
        <location evidence="1">Flagellum axoneme</location>
    </subcellularLocation>
    <subcellularLocation>
        <location evidence="8">Cytoplasm</location>
        <location evidence="8">Cytoskeleton</location>
        <location evidence="8">Flagellum basal body</location>
    </subcellularLocation>
</comment>
<evidence type="ECO:0000256" key="12">
    <source>
        <dbReference type="ARBA" id="ARBA00045865"/>
    </source>
</evidence>
<evidence type="ECO:0000256" key="3">
    <source>
        <dbReference type="ARBA" id="ARBA00022846"/>
    </source>
</evidence>
<evidence type="ECO:0000256" key="14">
    <source>
        <dbReference type="SAM" id="MobiDB-lite"/>
    </source>
</evidence>
<evidence type="ECO:0000256" key="9">
    <source>
        <dbReference type="ARBA" id="ARBA00038424"/>
    </source>
</evidence>
<evidence type="ECO:0000256" key="13">
    <source>
        <dbReference type="SAM" id="Coils"/>
    </source>
</evidence>
<keyword evidence="2" id="KW-0963">Cytoplasm</keyword>
<reference evidence="16" key="1">
    <citation type="submission" date="2024-04" db="EMBL/GenBank/DDBJ databases">
        <authorList>
            <consortium name="Molecular Ecology Group"/>
        </authorList>
    </citation>
    <scope>NUCLEOTIDE SEQUENCE</scope>
</reference>
<dbReference type="Pfam" id="PF14772">
    <property type="entry name" value="NYD-SP28"/>
    <property type="match status" value="1"/>
</dbReference>
<evidence type="ECO:0000256" key="6">
    <source>
        <dbReference type="ARBA" id="ARBA00023212"/>
    </source>
</evidence>
<evidence type="ECO:0000256" key="2">
    <source>
        <dbReference type="ARBA" id="ARBA00022490"/>
    </source>
</evidence>
<sequence>MITREKAPWTKEQRQREAEEHARALRKERLMREIELGALNTKRYRTLWREMMMRTKMPQIAEDVEIAWRNFDRALDIKDYRISFLMDELAESEEQYQRNIRSHTETIDRLLGSYRERMQREERNYRRILNETLDQTDTEVGKIYHQQNEDEILLQSITHGVQRQLEESLNNAKSITLSKVDAFVEDSKDIRRISAAQLENQLQSFWEDLRRVLSDYQNRTKDRQKYEALKEKDEKDQQVIAQQLLRTTSLFEEIRKFRSKIMTYDATAKREISEILNEHDFFQKAYWTVKTRFLSEQTKDKDQLKILSIEYNKTIKHLKDLVTKGKRLLALMQICSKYETQREKVIPFAGHTELNSSPPSSCQISTISDWDISRQIEDFQDLTNFWRRLGSVQIITMQLRSERDRLKDEANRLREYVSSYMTQEVHVQ</sequence>
<dbReference type="EMBL" id="OZ034834">
    <property type="protein sequence ID" value="CAL1675958.1"/>
    <property type="molecule type" value="Genomic_DNA"/>
</dbReference>
<proteinExistence type="inferred from homology"/>
<dbReference type="PANTHER" id="PTHR21625:SF0">
    <property type="entry name" value="DYNEIN REGULATORY COMPLEX SUBUNIT 2"/>
    <property type="match status" value="1"/>
</dbReference>
<evidence type="ECO:0000256" key="4">
    <source>
        <dbReference type="ARBA" id="ARBA00023054"/>
    </source>
</evidence>
<evidence type="ECO:0000313" key="17">
    <source>
        <dbReference type="Proteomes" id="UP001497644"/>
    </source>
</evidence>
<feature type="region of interest" description="Disordered" evidence="14">
    <location>
        <begin position="1"/>
        <end position="20"/>
    </location>
</feature>
<evidence type="ECO:0000256" key="1">
    <source>
        <dbReference type="ARBA" id="ARBA00004611"/>
    </source>
</evidence>
<evidence type="ECO:0000313" key="16">
    <source>
        <dbReference type="EMBL" id="CAL1675958.1"/>
    </source>
</evidence>
<dbReference type="GO" id="GO:0070286">
    <property type="term" value="P:axonemal dynein complex assembly"/>
    <property type="evidence" value="ECO:0007669"/>
    <property type="project" value="InterPro"/>
</dbReference>
<gene>
    <name evidence="16" type="ORF">LPLAT_LOCUS2233</name>
</gene>
<keyword evidence="4 13" id="KW-0175">Coiled coil</keyword>
<dbReference type="PANTHER" id="PTHR21625">
    <property type="entry name" value="NYD-SP28 PROTEIN"/>
    <property type="match status" value="1"/>
</dbReference>
<accession>A0AAV2N897</accession>